<sequence length="81" mass="9207">MVMRIMMSVKTGLEIGRIHQEYVDKINELNVAVHKLEEFGYTKTVLKEELAKLTTDLQTLESTRFQALEPVVITTSLLGGR</sequence>
<evidence type="ECO:0000313" key="1">
    <source>
        <dbReference type="EMBL" id="XFO69361.1"/>
    </source>
</evidence>
<keyword evidence="2" id="KW-1185">Reference proteome</keyword>
<name>A0ABZ3IV10_9FIRM</name>
<accession>A0ABZ3IV10</accession>
<reference evidence="1" key="1">
    <citation type="submission" date="2024-05" db="EMBL/GenBank/DDBJ databases">
        <title>Isolation and characterization of Sporomusa carbonis sp. nov., a carboxydotrophic hydrogenogen in the genus of Sporomusa isolated from a charcoal burning pile.</title>
        <authorList>
            <person name="Boeer T."/>
            <person name="Rosenbaum F."/>
            <person name="Eysell L."/>
            <person name="Mueller V."/>
            <person name="Daniel R."/>
            <person name="Poehlein A."/>
        </authorList>
    </citation>
    <scope>NUCLEOTIDE SEQUENCE [LARGE SCALE GENOMIC DNA]</scope>
    <source>
        <strain evidence="1">DSM 10669</strain>
    </source>
</reference>
<evidence type="ECO:0000313" key="2">
    <source>
        <dbReference type="Proteomes" id="UP000216752"/>
    </source>
</evidence>
<gene>
    <name evidence="1" type="ORF">SPSIL_055940</name>
</gene>
<proteinExistence type="predicted"/>
<dbReference type="Proteomes" id="UP000216752">
    <property type="component" value="Chromosome"/>
</dbReference>
<organism evidence="1 2">
    <name type="scientific">Sporomusa silvacetica DSM 10669</name>
    <dbReference type="NCBI Taxonomy" id="1123289"/>
    <lineage>
        <taxon>Bacteria</taxon>
        <taxon>Bacillati</taxon>
        <taxon>Bacillota</taxon>
        <taxon>Negativicutes</taxon>
        <taxon>Selenomonadales</taxon>
        <taxon>Sporomusaceae</taxon>
        <taxon>Sporomusa</taxon>
    </lineage>
</organism>
<dbReference type="EMBL" id="CP155573">
    <property type="protein sequence ID" value="XFO69361.1"/>
    <property type="molecule type" value="Genomic_DNA"/>
</dbReference>
<protein>
    <submittedName>
        <fullName evidence="1">Uncharacterized protein</fullName>
    </submittedName>
</protein>